<evidence type="ECO:0000313" key="2">
    <source>
        <dbReference type="EMBL" id="KAA1079649.1"/>
    </source>
</evidence>
<feature type="compositionally biased region" description="Polar residues" evidence="1">
    <location>
        <begin position="63"/>
        <end position="77"/>
    </location>
</feature>
<feature type="region of interest" description="Disordered" evidence="1">
    <location>
        <begin position="1"/>
        <end position="21"/>
    </location>
</feature>
<gene>
    <name evidence="2" type="ORF">PGT21_019695</name>
</gene>
<reference evidence="2 3" key="1">
    <citation type="submission" date="2019-05" db="EMBL/GenBank/DDBJ databases">
        <title>Emergence of the Ug99 lineage of the wheat stem rust pathogen through somatic hybridization.</title>
        <authorList>
            <person name="Li F."/>
            <person name="Upadhyaya N.M."/>
            <person name="Sperschneider J."/>
            <person name="Matny O."/>
            <person name="Nguyen-Phuc H."/>
            <person name="Mago R."/>
            <person name="Raley C."/>
            <person name="Miller M.E."/>
            <person name="Silverstein K.A.T."/>
            <person name="Henningsen E."/>
            <person name="Hirsch C.D."/>
            <person name="Visser B."/>
            <person name="Pretorius Z.A."/>
            <person name="Steffenson B.J."/>
            <person name="Schwessinger B."/>
            <person name="Dodds P.N."/>
            <person name="Figueroa M."/>
        </authorList>
    </citation>
    <scope>NUCLEOTIDE SEQUENCE [LARGE SCALE GENOMIC DNA]</scope>
    <source>
        <strain evidence="2">21-0</strain>
    </source>
</reference>
<comment type="caution">
    <text evidence="2">The sequence shown here is derived from an EMBL/GenBank/DDBJ whole genome shotgun (WGS) entry which is preliminary data.</text>
</comment>
<dbReference type="AlphaFoldDB" id="A0A5B0MUS8"/>
<name>A0A5B0MUS8_PUCGR</name>
<proteinExistence type="predicted"/>
<protein>
    <submittedName>
        <fullName evidence="2">Uncharacterized protein</fullName>
    </submittedName>
</protein>
<feature type="region of interest" description="Disordered" evidence="1">
    <location>
        <begin position="44"/>
        <end position="91"/>
    </location>
</feature>
<sequence>MQPYDQSYNNSGLNQSKYNNTLINLGSSGYQSLSSSYMDQPYYSNIPIPTQQDRINHDHGVNSVLSNPNTTWSSQHGPQLACSGISGHPSQ</sequence>
<organism evidence="2 3">
    <name type="scientific">Puccinia graminis f. sp. tritici</name>
    <dbReference type="NCBI Taxonomy" id="56615"/>
    <lineage>
        <taxon>Eukaryota</taxon>
        <taxon>Fungi</taxon>
        <taxon>Dikarya</taxon>
        <taxon>Basidiomycota</taxon>
        <taxon>Pucciniomycotina</taxon>
        <taxon>Pucciniomycetes</taxon>
        <taxon>Pucciniales</taxon>
        <taxon>Pucciniaceae</taxon>
        <taxon>Puccinia</taxon>
    </lineage>
</organism>
<accession>A0A5B0MUS8</accession>
<keyword evidence="3" id="KW-1185">Reference proteome</keyword>
<dbReference type="EMBL" id="VSWC01000132">
    <property type="protein sequence ID" value="KAA1079649.1"/>
    <property type="molecule type" value="Genomic_DNA"/>
</dbReference>
<evidence type="ECO:0000313" key="3">
    <source>
        <dbReference type="Proteomes" id="UP000324748"/>
    </source>
</evidence>
<evidence type="ECO:0000256" key="1">
    <source>
        <dbReference type="SAM" id="MobiDB-lite"/>
    </source>
</evidence>
<dbReference type="Proteomes" id="UP000324748">
    <property type="component" value="Unassembled WGS sequence"/>
</dbReference>